<dbReference type="EMBL" id="CM042060">
    <property type="protein sequence ID" value="KAI3679056.1"/>
    <property type="molecule type" value="Genomic_DNA"/>
</dbReference>
<evidence type="ECO:0000313" key="2">
    <source>
        <dbReference type="Proteomes" id="UP001055879"/>
    </source>
</evidence>
<dbReference type="Proteomes" id="UP001055879">
    <property type="component" value="Linkage Group LG14"/>
</dbReference>
<accession>A0ACB8Y5H9</accession>
<gene>
    <name evidence="1" type="ORF">L6452_38363</name>
</gene>
<reference evidence="1 2" key="2">
    <citation type="journal article" date="2022" name="Mol. Ecol. Resour.">
        <title>The genomes of chicory, endive, great burdock and yacon provide insights into Asteraceae paleo-polyploidization history and plant inulin production.</title>
        <authorList>
            <person name="Fan W."/>
            <person name="Wang S."/>
            <person name="Wang H."/>
            <person name="Wang A."/>
            <person name="Jiang F."/>
            <person name="Liu H."/>
            <person name="Zhao H."/>
            <person name="Xu D."/>
            <person name="Zhang Y."/>
        </authorList>
    </citation>
    <scope>NUCLEOTIDE SEQUENCE [LARGE SCALE GENOMIC DNA]</scope>
    <source>
        <strain evidence="2">cv. Niubang</strain>
    </source>
</reference>
<proteinExistence type="predicted"/>
<sequence length="140" mass="15819">MAFGIVFLCFSMWLLLASAARVGKPSAYDVLKSYNLPIGVLPQNVSGYDLDPNSGKFSVYISDDCDFKVDRYEIQYSPTIKGVIHQNQIEELDGVQVKITLFWIDIKKVSRNNDQLEFQLGDLVTKDFPIGDFNQSPQCN</sequence>
<evidence type="ECO:0000313" key="1">
    <source>
        <dbReference type="EMBL" id="KAI3679056.1"/>
    </source>
</evidence>
<comment type="caution">
    <text evidence="1">The sequence shown here is derived from an EMBL/GenBank/DDBJ whole genome shotgun (WGS) entry which is preliminary data.</text>
</comment>
<reference evidence="2" key="1">
    <citation type="journal article" date="2022" name="Mol. Ecol. Resour.">
        <title>The genomes of chicory, endive, great burdock and yacon provide insights into Asteraceae palaeo-polyploidization history and plant inulin production.</title>
        <authorList>
            <person name="Fan W."/>
            <person name="Wang S."/>
            <person name="Wang H."/>
            <person name="Wang A."/>
            <person name="Jiang F."/>
            <person name="Liu H."/>
            <person name="Zhao H."/>
            <person name="Xu D."/>
            <person name="Zhang Y."/>
        </authorList>
    </citation>
    <scope>NUCLEOTIDE SEQUENCE [LARGE SCALE GENOMIC DNA]</scope>
    <source>
        <strain evidence="2">cv. Niubang</strain>
    </source>
</reference>
<name>A0ACB8Y5H9_ARCLA</name>
<keyword evidence="2" id="KW-1185">Reference proteome</keyword>
<organism evidence="1 2">
    <name type="scientific">Arctium lappa</name>
    <name type="common">Greater burdock</name>
    <name type="synonym">Lappa major</name>
    <dbReference type="NCBI Taxonomy" id="4217"/>
    <lineage>
        <taxon>Eukaryota</taxon>
        <taxon>Viridiplantae</taxon>
        <taxon>Streptophyta</taxon>
        <taxon>Embryophyta</taxon>
        <taxon>Tracheophyta</taxon>
        <taxon>Spermatophyta</taxon>
        <taxon>Magnoliopsida</taxon>
        <taxon>eudicotyledons</taxon>
        <taxon>Gunneridae</taxon>
        <taxon>Pentapetalae</taxon>
        <taxon>asterids</taxon>
        <taxon>campanulids</taxon>
        <taxon>Asterales</taxon>
        <taxon>Asteraceae</taxon>
        <taxon>Carduoideae</taxon>
        <taxon>Cardueae</taxon>
        <taxon>Arctiinae</taxon>
        <taxon>Arctium</taxon>
    </lineage>
</organism>
<protein>
    <submittedName>
        <fullName evidence="1">Uncharacterized protein</fullName>
    </submittedName>
</protein>